<dbReference type="InterPro" id="IPR042100">
    <property type="entry name" value="Bug_dom1"/>
</dbReference>
<protein>
    <recommendedName>
        <fullName evidence="4">Tripartite tricarboxylate transporter substrate binding protein</fullName>
    </recommendedName>
</protein>
<sequence length="202" mass="21198">MMVVASTKSGVTTLQELVDKMKSGEAVDYASAGPATPMDLAGAWLARLSGGTAVQGIQYRGSAPALSDVVAGVLDYGFSPASLLMPHVREGTLVPLASATAERQRDLPDMPTMAEAGLPEFMSLNWDFWTALFAPPGTPDEVVIRVSEAVTAALNDPAVQERVASLGGKMIFVGTPPDHGPQTIDGEVAAWKQPLTEMGFIQ</sequence>
<evidence type="ECO:0000313" key="2">
    <source>
        <dbReference type="EMBL" id="MZQ91080.1"/>
    </source>
</evidence>
<accession>A0A6L8VPI6</accession>
<evidence type="ECO:0008006" key="4">
    <source>
        <dbReference type="Google" id="ProtNLM"/>
    </source>
</evidence>
<dbReference type="RefSeq" id="WP_161348466.1">
    <property type="nucleotide sequence ID" value="NZ_BMGW01000015.1"/>
</dbReference>
<name>A0A6L8VPI6_9RHOB</name>
<dbReference type="Gene3D" id="3.40.190.150">
    <property type="entry name" value="Bordetella uptake gene, domain 1"/>
    <property type="match status" value="1"/>
</dbReference>
<dbReference type="InterPro" id="IPR005064">
    <property type="entry name" value="BUG"/>
</dbReference>
<dbReference type="EMBL" id="WWNR01000015">
    <property type="protein sequence ID" value="MZQ91080.1"/>
    <property type="molecule type" value="Genomic_DNA"/>
</dbReference>
<evidence type="ECO:0000256" key="1">
    <source>
        <dbReference type="ARBA" id="ARBA00006987"/>
    </source>
</evidence>
<comment type="similarity">
    <text evidence="1">Belongs to the UPF0065 (bug) family.</text>
</comment>
<dbReference type="OrthoDB" id="7375033at2"/>
<dbReference type="Gene3D" id="3.40.190.10">
    <property type="entry name" value="Periplasmic binding protein-like II"/>
    <property type="match status" value="1"/>
</dbReference>
<comment type="caution">
    <text evidence="2">The sequence shown here is derived from an EMBL/GenBank/DDBJ whole genome shotgun (WGS) entry which is preliminary data.</text>
</comment>
<dbReference type="Pfam" id="PF03401">
    <property type="entry name" value="TctC"/>
    <property type="match status" value="1"/>
</dbReference>
<dbReference type="Proteomes" id="UP000477083">
    <property type="component" value="Unassembled WGS sequence"/>
</dbReference>
<reference evidence="2 3" key="1">
    <citation type="submission" date="2020-01" db="EMBL/GenBank/DDBJ databases">
        <title>Frigidibacter albus SP32T (=CGMCC 1.13995T).</title>
        <authorList>
            <person name="Liao X."/>
        </authorList>
    </citation>
    <scope>NUCLEOTIDE SEQUENCE [LARGE SCALE GENOMIC DNA]</scope>
    <source>
        <strain evidence="2 3">SP32</strain>
    </source>
</reference>
<organism evidence="2 3">
    <name type="scientific">Frigidibacter albus</name>
    <dbReference type="NCBI Taxonomy" id="1465486"/>
    <lineage>
        <taxon>Bacteria</taxon>
        <taxon>Pseudomonadati</taxon>
        <taxon>Pseudomonadota</taxon>
        <taxon>Alphaproteobacteria</taxon>
        <taxon>Rhodobacterales</taxon>
        <taxon>Paracoccaceae</taxon>
        <taxon>Frigidibacter</taxon>
    </lineage>
</organism>
<evidence type="ECO:0000313" key="3">
    <source>
        <dbReference type="Proteomes" id="UP000477083"/>
    </source>
</evidence>
<dbReference type="AlphaFoldDB" id="A0A6L8VPI6"/>
<proteinExistence type="inferred from homology"/>
<dbReference type="PANTHER" id="PTHR42928">
    <property type="entry name" value="TRICARBOXYLATE-BINDING PROTEIN"/>
    <property type="match status" value="1"/>
</dbReference>
<gene>
    <name evidence="2" type="ORF">GS660_18475</name>
</gene>
<dbReference type="PANTHER" id="PTHR42928:SF5">
    <property type="entry name" value="BLR1237 PROTEIN"/>
    <property type="match status" value="1"/>
</dbReference>
<keyword evidence="3" id="KW-1185">Reference proteome</keyword>